<dbReference type="PROSITE" id="PS50987">
    <property type="entry name" value="HTH_ARSR_2"/>
    <property type="match status" value="1"/>
</dbReference>
<dbReference type="InterPro" id="IPR036390">
    <property type="entry name" value="WH_DNA-bd_sf"/>
</dbReference>
<gene>
    <name evidence="5" type="ORF">FNO190_1440</name>
</gene>
<dbReference type="CDD" id="cd00090">
    <property type="entry name" value="HTH_ARSR"/>
    <property type="match status" value="1"/>
</dbReference>
<reference evidence="5" key="1">
    <citation type="submission" date="2017-08" db="EMBL/GenBank/DDBJ databases">
        <title>Complete Genome Sequence of Francisella noatunensis subsp. orientalis strain FNO190.</title>
        <authorList>
            <person name="Pereira F.L."/>
            <person name="Goncalves L.A."/>
            <person name="Guilherme T.C."/>
            <person name="Soares S.C."/>
            <person name="Dorella F.A."/>
            <person name="Carvalho A.F."/>
            <person name="Leibowitz M.P."/>
            <person name="Leal C.A.G."/>
            <person name="Azevedo V.A.C."/>
            <person name="Figueiredo H.C.P."/>
        </authorList>
    </citation>
    <scope>NUCLEOTIDE SEQUENCE</scope>
    <source>
        <strain evidence="5">FNO190</strain>
    </source>
</reference>
<accession>A0ABM5U779</accession>
<dbReference type="PANTHER" id="PTHR43132:SF2">
    <property type="entry name" value="ARSENICAL RESISTANCE OPERON REPRESSOR ARSR-RELATED"/>
    <property type="match status" value="1"/>
</dbReference>
<dbReference type="InterPro" id="IPR001845">
    <property type="entry name" value="HTH_ArsR_DNA-bd_dom"/>
</dbReference>
<protein>
    <submittedName>
        <fullName evidence="5">Transcriptional regulator, ArsR family</fullName>
    </submittedName>
</protein>
<dbReference type="PRINTS" id="PR00778">
    <property type="entry name" value="HTHARSR"/>
</dbReference>
<evidence type="ECO:0000256" key="2">
    <source>
        <dbReference type="ARBA" id="ARBA00023125"/>
    </source>
</evidence>
<dbReference type="Proteomes" id="UP000035930">
    <property type="component" value="Chromosome"/>
</dbReference>
<dbReference type="SMART" id="SM00418">
    <property type="entry name" value="HTH_ARSR"/>
    <property type="match status" value="1"/>
</dbReference>
<dbReference type="Pfam" id="PF01022">
    <property type="entry name" value="HTH_5"/>
    <property type="match status" value="1"/>
</dbReference>
<keyword evidence="2" id="KW-0238">DNA-binding</keyword>
<keyword evidence="1" id="KW-0805">Transcription regulation</keyword>
<evidence type="ECO:0000313" key="6">
    <source>
        <dbReference type="Proteomes" id="UP000035930"/>
    </source>
</evidence>
<feature type="domain" description="HTH arsR-type" evidence="4">
    <location>
        <begin position="10"/>
        <end position="104"/>
    </location>
</feature>
<dbReference type="InterPro" id="IPR011991">
    <property type="entry name" value="ArsR-like_HTH"/>
</dbReference>
<dbReference type="InterPro" id="IPR051011">
    <property type="entry name" value="Metal_resp_trans_reg"/>
</dbReference>
<dbReference type="Gene3D" id="1.10.10.10">
    <property type="entry name" value="Winged helix-like DNA-binding domain superfamily/Winged helix DNA-binding domain"/>
    <property type="match status" value="1"/>
</dbReference>
<organism evidence="5 6">
    <name type="scientific">Francisella orientalis</name>
    <dbReference type="NCBI Taxonomy" id="299583"/>
    <lineage>
        <taxon>Bacteria</taxon>
        <taxon>Pseudomonadati</taxon>
        <taxon>Pseudomonadota</taxon>
        <taxon>Gammaproteobacteria</taxon>
        <taxon>Thiotrichales</taxon>
        <taxon>Francisellaceae</taxon>
        <taxon>Francisella</taxon>
    </lineage>
</organism>
<evidence type="ECO:0000313" key="5">
    <source>
        <dbReference type="EMBL" id="AKN89072.1"/>
    </source>
</evidence>
<keyword evidence="6" id="KW-1185">Reference proteome</keyword>
<dbReference type="EMBL" id="CP011923">
    <property type="protein sequence ID" value="AKN89072.1"/>
    <property type="molecule type" value="Genomic_DNA"/>
</dbReference>
<name>A0ABM5U779_9GAMM</name>
<evidence type="ECO:0000256" key="1">
    <source>
        <dbReference type="ARBA" id="ARBA00023015"/>
    </source>
</evidence>
<evidence type="ECO:0000259" key="4">
    <source>
        <dbReference type="PROSITE" id="PS50987"/>
    </source>
</evidence>
<sequence length="106" mass="12028">MLIIIMDLIQMKDNASKASSLLKAISHESRLLILCLLLRKEMTVGELAEYSDLSQSAFSQHLSVLRNKGLVKCRKESQNVYYSIKDSSVIKILEALYGIYCSEEKK</sequence>
<dbReference type="SUPFAM" id="SSF46785">
    <property type="entry name" value="Winged helix' DNA-binding domain"/>
    <property type="match status" value="1"/>
</dbReference>
<dbReference type="NCBIfam" id="NF033788">
    <property type="entry name" value="HTH_metalloreg"/>
    <property type="match status" value="1"/>
</dbReference>
<dbReference type="InterPro" id="IPR036388">
    <property type="entry name" value="WH-like_DNA-bd_sf"/>
</dbReference>
<evidence type="ECO:0000256" key="3">
    <source>
        <dbReference type="ARBA" id="ARBA00023163"/>
    </source>
</evidence>
<proteinExistence type="predicted"/>
<dbReference type="PANTHER" id="PTHR43132">
    <property type="entry name" value="ARSENICAL RESISTANCE OPERON REPRESSOR ARSR-RELATED"/>
    <property type="match status" value="1"/>
</dbReference>
<keyword evidence="3" id="KW-0804">Transcription</keyword>